<dbReference type="Gramene" id="mRNA:HanXRQr2_Chr07g0285081">
    <property type="protein sequence ID" value="CDS:HanXRQr2_Chr07g0285081.1"/>
    <property type="gene ID" value="HanXRQr2_Chr07g0285081"/>
</dbReference>
<feature type="chain" id="PRO_5039932348" evidence="1">
    <location>
        <begin position="16"/>
        <end position="52"/>
    </location>
</feature>
<organism evidence="2 3">
    <name type="scientific">Helianthus annuus</name>
    <name type="common">Common sunflower</name>
    <dbReference type="NCBI Taxonomy" id="4232"/>
    <lineage>
        <taxon>Eukaryota</taxon>
        <taxon>Viridiplantae</taxon>
        <taxon>Streptophyta</taxon>
        <taxon>Embryophyta</taxon>
        <taxon>Tracheophyta</taxon>
        <taxon>Spermatophyta</taxon>
        <taxon>Magnoliopsida</taxon>
        <taxon>eudicotyledons</taxon>
        <taxon>Gunneridae</taxon>
        <taxon>Pentapetalae</taxon>
        <taxon>asterids</taxon>
        <taxon>campanulids</taxon>
        <taxon>Asterales</taxon>
        <taxon>Asteraceae</taxon>
        <taxon>Asteroideae</taxon>
        <taxon>Heliantheae alliance</taxon>
        <taxon>Heliantheae</taxon>
        <taxon>Helianthus</taxon>
    </lineage>
</organism>
<reference evidence="2" key="1">
    <citation type="journal article" date="2017" name="Nature">
        <title>The sunflower genome provides insights into oil metabolism, flowering and Asterid evolution.</title>
        <authorList>
            <person name="Badouin H."/>
            <person name="Gouzy J."/>
            <person name="Grassa C.J."/>
            <person name="Murat F."/>
            <person name="Staton S.E."/>
            <person name="Cottret L."/>
            <person name="Lelandais-Briere C."/>
            <person name="Owens G.L."/>
            <person name="Carrere S."/>
            <person name="Mayjonade B."/>
            <person name="Legrand L."/>
            <person name="Gill N."/>
            <person name="Kane N.C."/>
            <person name="Bowers J.E."/>
            <person name="Hubner S."/>
            <person name="Bellec A."/>
            <person name="Berard A."/>
            <person name="Berges H."/>
            <person name="Blanchet N."/>
            <person name="Boniface M.C."/>
            <person name="Brunel D."/>
            <person name="Catrice O."/>
            <person name="Chaidir N."/>
            <person name="Claudel C."/>
            <person name="Donnadieu C."/>
            <person name="Faraut T."/>
            <person name="Fievet G."/>
            <person name="Helmstetter N."/>
            <person name="King M."/>
            <person name="Knapp S.J."/>
            <person name="Lai Z."/>
            <person name="Le Paslier M.C."/>
            <person name="Lippi Y."/>
            <person name="Lorenzon L."/>
            <person name="Mandel J.R."/>
            <person name="Marage G."/>
            <person name="Marchand G."/>
            <person name="Marquand E."/>
            <person name="Bret-Mestries E."/>
            <person name="Morien E."/>
            <person name="Nambeesan S."/>
            <person name="Nguyen T."/>
            <person name="Pegot-Espagnet P."/>
            <person name="Pouilly N."/>
            <person name="Raftis F."/>
            <person name="Sallet E."/>
            <person name="Schiex T."/>
            <person name="Thomas J."/>
            <person name="Vandecasteele C."/>
            <person name="Vares D."/>
            <person name="Vear F."/>
            <person name="Vautrin S."/>
            <person name="Crespi M."/>
            <person name="Mangin B."/>
            <person name="Burke J.M."/>
            <person name="Salse J."/>
            <person name="Munos S."/>
            <person name="Vincourt P."/>
            <person name="Rieseberg L.H."/>
            <person name="Langlade N.B."/>
        </authorList>
    </citation>
    <scope>NUCLEOTIDE SEQUENCE</scope>
    <source>
        <tissue evidence="2">Leaves</tissue>
    </source>
</reference>
<gene>
    <name evidence="2" type="ORF">HanXRQr2_Chr07g0285081</name>
</gene>
<feature type="signal peptide" evidence="1">
    <location>
        <begin position="1"/>
        <end position="15"/>
    </location>
</feature>
<evidence type="ECO:0000256" key="1">
    <source>
        <dbReference type="SAM" id="SignalP"/>
    </source>
</evidence>
<evidence type="ECO:0000313" key="3">
    <source>
        <dbReference type="Proteomes" id="UP000215914"/>
    </source>
</evidence>
<name>A0A9K3IJD0_HELAN</name>
<protein>
    <submittedName>
        <fullName evidence="2">Uncharacterized protein</fullName>
    </submittedName>
</protein>
<comment type="caution">
    <text evidence="2">The sequence shown here is derived from an EMBL/GenBank/DDBJ whole genome shotgun (WGS) entry which is preliminary data.</text>
</comment>
<keyword evidence="3" id="KW-1185">Reference proteome</keyword>
<sequence length="52" mass="6306">MWFLLKQCIVILIFSHEDFRLWFLSIINNMLLGRIRLQTPFFLQSVQSHITP</sequence>
<dbReference type="AlphaFoldDB" id="A0A9K3IJD0"/>
<reference evidence="2" key="2">
    <citation type="submission" date="2020-06" db="EMBL/GenBank/DDBJ databases">
        <title>Helianthus annuus Genome sequencing and assembly Release 2.</title>
        <authorList>
            <person name="Gouzy J."/>
            <person name="Langlade N."/>
            <person name="Munos S."/>
        </authorList>
    </citation>
    <scope>NUCLEOTIDE SEQUENCE</scope>
    <source>
        <tissue evidence="2">Leaves</tissue>
    </source>
</reference>
<dbReference type="Proteomes" id="UP000215914">
    <property type="component" value="Unassembled WGS sequence"/>
</dbReference>
<keyword evidence="1" id="KW-0732">Signal</keyword>
<dbReference type="EMBL" id="MNCJ02000322">
    <property type="protein sequence ID" value="KAF5797807.1"/>
    <property type="molecule type" value="Genomic_DNA"/>
</dbReference>
<accession>A0A9K3IJD0</accession>
<evidence type="ECO:0000313" key="2">
    <source>
        <dbReference type="EMBL" id="KAF5797807.1"/>
    </source>
</evidence>
<proteinExistence type="predicted"/>